<dbReference type="eggNOG" id="KOG3043">
    <property type="taxonomic scope" value="Eukaryota"/>
</dbReference>
<protein>
    <submittedName>
        <fullName evidence="2">Dienelactone hydrolase</fullName>
    </submittedName>
</protein>
<proteinExistence type="predicted"/>
<evidence type="ECO:0000313" key="2">
    <source>
        <dbReference type="EMBL" id="EKG14465.1"/>
    </source>
</evidence>
<feature type="domain" description="Dienelactone hydrolase" evidence="1">
    <location>
        <begin position="38"/>
        <end position="255"/>
    </location>
</feature>
<dbReference type="STRING" id="1126212.K2SC78"/>
<dbReference type="InterPro" id="IPR002925">
    <property type="entry name" value="Dienelactn_hydro"/>
</dbReference>
<dbReference type="PANTHER" id="PTHR17630">
    <property type="entry name" value="DIENELACTONE HYDROLASE"/>
    <property type="match status" value="1"/>
</dbReference>
<dbReference type="EMBL" id="AHHD01000347">
    <property type="protein sequence ID" value="EKG14465.1"/>
    <property type="molecule type" value="Genomic_DNA"/>
</dbReference>
<reference evidence="2 3" key="1">
    <citation type="journal article" date="2012" name="BMC Genomics">
        <title>Tools to kill: Genome of one of the most destructive plant pathogenic fungi Macrophomina phaseolina.</title>
        <authorList>
            <person name="Islam M.S."/>
            <person name="Haque M.S."/>
            <person name="Islam M.M."/>
            <person name="Emdad E.M."/>
            <person name="Halim A."/>
            <person name="Hossen Q.M.M."/>
            <person name="Hossain M.Z."/>
            <person name="Ahmed B."/>
            <person name="Rahim S."/>
            <person name="Rahman M.S."/>
            <person name="Alam M.M."/>
            <person name="Hou S."/>
            <person name="Wan X."/>
            <person name="Saito J.A."/>
            <person name="Alam M."/>
        </authorList>
    </citation>
    <scope>NUCLEOTIDE SEQUENCE [LARGE SCALE GENOMIC DNA]</scope>
    <source>
        <strain evidence="2 3">MS6</strain>
    </source>
</reference>
<dbReference type="PANTHER" id="PTHR17630:SF55">
    <property type="entry name" value="DIENELACTONE HYDROLASE FAMILY PROTEIN (AFU_ORTHOLOGUE AFUA_1G01900)"/>
    <property type="match status" value="1"/>
</dbReference>
<dbReference type="SUPFAM" id="SSF53474">
    <property type="entry name" value="alpha/beta-Hydrolases"/>
    <property type="match status" value="1"/>
</dbReference>
<accession>K2SC78</accession>
<dbReference type="InterPro" id="IPR029058">
    <property type="entry name" value="AB_hydrolase_fold"/>
</dbReference>
<keyword evidence="2" id="KW-0378">Hydrolase</keyword>
<dbReference type="AlphaFoldDB" id="K2SC78"/>
<dbReference type="Pfam" id="PF01738">
    <property type="entry name" value="DLH"/>
    <property type="match status" value="1"/>
</dbReference>
<organism evidence="2 3">
    <name type="scientific">Macrophomina phaseolina (strain MS6)</name>
    <name type="common">Charcoal rot fungus</name>
    <dbReference type="NCBI Taxonomy" id="1126212"/>
    <lineage>
        <taxon>Eukaryota</taxon>
        <taxon>Fungi</taxon>
        <taxon>Dikarya</taxon>
        <taxon>Ascomycota</taxon>
        <taxon>Pezizomycotina</taxon>
        <taxon>Dothideomycetes</taxon>
        <taxon>Dothideomycetes incertae sedis</taxon>
        <taxon>Botryosphaeriales</taxon>
        <taxon>Botryosphaeriaceae</taxon>
        <taxon>Macrophomina</taxon>
    </lineage>
</organism>
<gene>
    <name evidence="2" type="ORF">MPH_08314</name>
</gene>
<name>K2SC78_MACPH</name>
<dbReference type="VEuPathDB" id="FungiDB:MPH_08314"/>
<dbReference type="HOGENOM" id="CLU_054590_2_1_1"/>
<dbReference type="OrthoDB" id="10019231at2759"/>
<evidence type="ECO:0000313" key="3">
    <source>
        <dbReference type="Proteomes" id="UP000007129"/>
    </source>
</evidence>
<dbReference type="Gene3D" id="3.40.50.1820">
    <property type="entry name" value="alpha/beta hydrolase"/>
    <property type="match status" value="1"/>
</dbReference>
<dbReference type="InParanoid" id="K2SC78"/>
<comment type="caution">
    <text evidence="2">The sequence shown here is derived from an EMBL/GenBank/DDBJ whole genome shotgun (WGS) entry which is preliminary data.</text>
</comment>
<dbReference type="Proteomes" id="UP000007129">
    <property type="component" value="Unassembled WGS sequence"/>
</dbReference>
<sequence>MAGPSFVPHSCCLTGSVWSSGQPTGRTGTLASNQAYIAGTNPTRAVLLIHDLLGWTFPNTRLLADAYAREADCTVYLPDFFGGKTLPFEPILAGRWDELDVSGFMRPNGRDAREGEILACARALKDDEGFETVGAVGFCYGGWAVFRLGAREFNGGEKKLVDCISAGHPTFLTEADIDAVGVPFQMLAPEHDPVYSVELKKRTFEVGLTAGVPFDYQHFPGVQHACFTRGDERVPGERDALVRGKDAAVAWFKRFLEVE</sequence>
<dbReference type="GO" id="GO:0016787">
    <property type="term" value="F:hydrolase activity"/>
    <property type="evidence" value="ECO:0007669"/>
    <property type="project" value="UniProtKB-KW"/>
</dbReference>
<evidence type="ECO:0000259" key="1">
    <source>
        <dbReference type="Pfam" id="PF01738"/>
    </source>
</evidence>